<feature type="domain" description="F5/8 type C" evidence="16">
    <location>
        <begin position="36"/>
        <end position="197"/>
    </location>
</feature>
<evidence type="ECO:0000256" key="15">
    <source>
        <dbReference type="SAM" id="MobiDB-lite"/>
    </source>
</evidence>
<dbReference type="PROSITE" id="PS00133">
    <property type="entry name" value="CARBOXYPEPT_ZN_2"/>
    <property type="match status" value="1"/>
</dbReference>
<dbReference type="PROSITE" id="PS52035">
    <property type="entry name" value="PEPTIDASE_M14"/>
    <property type="match status" value="1"/>
</dbReference>
<organism evidence="18">
    <name type="scientific">Capra hircus</name>
    <name type="common">Goat</name>
    <dbReference type="NCBI Taxonomy" id="9925"/>
    <lineage>
        <taxon>Eukaryota</taxon>
        <taxon>Metazoa</taxon>
        <taxon>Chordata</taxon>
        <taxon>Craniata</taxon>
        <taxon>Vertebrata</taxon>
        <taxon>Euteleostomi</taxon>
        <taxon>Mammalia</taxon>
        <taxon>Eutheria</taxon>
        <taxon>Laurasiatheria</taxon>
        <taxon>Artiodactyla</taxon>
        <taxon>Ruminantia</taxon>
        <taxon>Pecora</taxon>
        <taxon>Bovidae</taxon>
        <taxon>Caprinae</taxon>
        <taxon>Capra</taxon>
    </lineage>
</organism>
<comment type="subcellular location">
    <subcellularLocation>
        <location evidence="2">Secreted</location>
    </subcellularLocation>
</comment>
<evidence type="ECO:0000256" key="10">
    <source>
        <dbReference type="ARBA" id="ARBA00022833"/>
    </source>
</evidence>
<dbReference type="FunFam" id="3.40.630.10:FF:000007">
    <property type="entry name" value="Carboxypeptidase X (M14 family), member 1"/>
    <property type="match status" value="1"/>
</dbReference>
<dbReference type="CDD" id="cd03869">
    <property type="entry name" value="M14_CPX_like"/>
    <property type="match status" value="1"/>
</dbReference>
<dbReference type="SMART" id="SM00231">
    <property type="entry name" value="FA58C"/>
    <property type="match status" value="1"/>
</dbReference>
<accession>A0A8C2P2K1</accession>
<evidence type="ECO:0000256" key="12">
    <source>
        <dbReference type="ARBA" id="ARBA00023157"/>
    </source>
</evidence>
<dbReference type="InterPro" id="IPR008979">
    <property type="entry name" value="Galactose-bd-like_sf"/>
</dbReference>
<feature type="region of interest" description="Disordered" evidence="15">
    <location>
        <begin position="601"/>
        <end position="657"/>
    </location>
</feature>
<dbReference type="Ensembl" id="ENSCHIT00010019480.1">
    <property type="protein sequence ID" value="ENSCHIP00010013833.1"/>
    <property type="gene ID" value="ENSCHIG00010010161.1"/>
</dbReference>
<feature type="region of interest" description="Disordered" evidence="15">
    <location>
        <begin position="1"/>
        <end position="36"/>
    </location>
</feature>
<evidence type="ECO:0000259" key="16">
    <source>
        <dbReference type="PROSITE" id="PS50022"/>
    </source>
</evidence>
<dbReference type="InterPro" id="IPR000834">
    <property type="entry name" value="Peptidase_M14"/>
</dbReference>
<name>A0A8C2P2K1_CAPHI</name>
<dbReference type="Gene3D" id="3.40.630.10">
    <property type="entry name" value="Zn peptidases"/>
    <property type="match status" value="1"/>
</dbReference>
<evidence type="ECO:0000256" key="14">
    <source>
        <dbReference type="PROSITE-ProRule" id="PRU01379"/>
    </source>
</evidence>
<keyword evidence="12" id="KW-1015">Disulfide bond</keyword>
<comment type="similarity">
    <text evidence="3 14">Belongs to the peptidase M14 family.</text>
</comment>
<keyword evidence="6" id="KW-0645">Protease</keyword>
<keyword evidence="9" id="KW-0378">Hydrolase</keyword>
<feature type="compositionally biased region" description="Polar residues" evidence="15">
    <location>
        <begin position="18"/>
        <end position="28"/>
    </location>
</feature>
<evidence type="ECO:0000259" key="17">
    <source>
        <dbReference type="PROSITE" id="PS52035"/>
    </source>
</evidence>
<feature type="domain" description="Peptidase M14" evidence="17">
    <location>
        <begin position="221"/>
        <end position="544"/>
    </location>
</feature>
<dbReference type="SMART" id="SM00631">
    <property type="entry name" value="Zn_pept"/>
    <property type="match status" value="1"/>
</dbReference>
<evidence type="ECO:0000256" key="6">
    <source>
        <dbReference type="ARBA" id="ARBA00022670"/>
    </source>
</evidence>
<dbReference type="CDD" id="cd00057">
    <property type="entry name" value="FA58C"/>
    <property type="match status" value="1"/>
</dbReference>
<dbReference type="InterPro" id="IPR008969">
    <property type="entry name" value="CarboxyPept-like_regulatory"/>
</dbReference>
<reference evidence="18" key="1">
    <citation type="submission" date="2019-03" db="EMBL/GenBank/DDBJ databases">
        <title>Genome sequencing and reference-guided assembly of Black Bengal Goat (Capra hircus).</title>
        <authorList>
            <person name="Siddiki A.Z."/>
            <person name="Baten A."/>
            <person name="Billah M."/>
            <person name="Alam M.A.U."/>
            <person name="Shawrob K.S.M."/>
            <person name="Saha S."/>
            <person name="Chowdhury M."/>
            <person name="Rahman A.H."/>
            <person name="Stear M."/>
            <person name="Miah G."/>
            <person name="Das G.B."/>
            <person name="Hossain M.M."/>
            <person name="Kumkum M."/>
            <person name="Islam M.S."/>
            <person name="Mollah A.M."/>
            <person name="Ahsan A."/>
            <person name="Tusar F."/>
            <person name="Khan M.K.I."/>
        </authorList>
    </citation>
    <scope>NUCLEOTIDE SEQUENCE [LARGE SCALE GENOMIC DNA]</scope>
</reference>
<sequence>MKKRKKLTHPRPPVTARPSVTTSPTGTLDLTEKQEPDCPPLGLESLRVSDNQLYASSSQSFGLGPHRGRLNIQSGLEDGDLFDGAWCAEQQDAEPWLQVDAGHLTRFSGIITQGRNSIWRYDWVTSYKVQFSNDSRTWWGSKNRSSGMDAVFPANSDPETPVLNLLPEPQVARFIRLLPQTWLQGGASCLRAEILACPVSDPNGLFPEVPVLGSSDSLDFRHHDYKAMRKLMKQVNEQCPNITRIYSIGRSHQGLKLYVMEMSDQPGEHELGEPEVRYVAGMHGNEALGRELLLLLMQFLCREFLRGDPRVTRLLTETRIHLLPSMNPDGYETAFRRGSELVGWAEGRWNHQGIDLNHNFADLNTPLWQAEDEGLVPDTVPNHHLPLPTYYTLPNATVAPETWAVIKWMQRIPFVLSANLHGGELVVSYPFDMTRTPWAARELTPTPDEAVFRWLSTVYAGSNRAMQDPDRRPCHSQDFSLYGSIINGADWHTVPGSMNDFSYLHTNCFEVTVELSCDKFPHENELPQEWENNKDALLTYLEQVRMGIAGVVRDKDTELGIADAVISVDGINHDVTTAWGGDYWRLLTPGDYMVTALQFPPHQDSQTETSRAAGSWGQGAPGPSEAAGTAEGTEELTPSAEEPQRLGQAGPVQNWRRGHWVGRAGQGVGERSLGSLKLFGASASLPVVSMSQILFPDLILQTLGYSQLTSGKIVRKEDPTWVLPEPGLGRATHFINPSASAAGDTWCYGTLCKHLLSANHARSQG</sequence>
<dbReference type="PROSITE" id="PS00132">
    <property type="entry name" value="CARBOXYPEPT_ZN_1"/>
    <property type="match status" value="1"/>
</dbReference>
<dbReference type="PROSITE" id="PS01285">
    <property type="entry name" value="FA58C_1"/>
    <property type="match status" value="1"/>
</dbReference>
<dbReference type="SUPFAM" id="SSF49785">
    <property type="entry name" value="Galactose-binding domain-like"/>
    <property type="match status" value="1"/>
</dbReference>
<evidence type="ECO:0000256" key="1">
    <source>
        <dbReference type="ARBA" id="ARBA00001947"/>
    </source>
</evidence>
<dbReference type="InterPro" id="IPR057246">
    <property type="entry name" value="CARBOXYPEPT_ZN_1"/>
</dbReference>
<evidence type="ECO:0000256" key="4">
    <source>
        <dbReference type="ARBA" id="ARBA00022525"/>
    </source>
</evidence>
<dbReference type="Pfam" id="PF00246">
    <property type="entry name" value="Peptidase_M14"/>
    <property type="match status" value="1"/>
</dbReference>
<proteinExistence type="inferred from homology"/>
<dbReference type="CDD" id="cd11308">
    <property type="entry name" value="Peptidase_M14NE-CP-C_like"/>
    <property type="match status" value="1"/>
</dbReference>
<dbReference type="InterPro" id="IPR000421">
    <property type="entry name" value="FA58C"/>
</dbReference>
<comment type="cofactor">
    <cofactor evidence="1">
        <name>Zn(2+)</name>
        <dbReference type="ChEBI" id="CHEBI:29105"/>
    </cofactor>
</comment>
<keyword evidence="10" id="KW-0862">Zinc</keyword>
<dbReference type="GO" id="GO:0008270">
    <property type="term" value="F:zinc ion binding"/>
    <property type="evidence" value="ECO:0007669"/>
    <property type="project" value="InterPro"/>
</dbReference>
<dbReference type="PROSITE" id="PS50022">
    <property type="entry name" value="FA58C_3"/>
    <property type="match status" value="1"/>
</dbReference>
<dbReference type="PANTHER" id="PTHR11532">
    <property type="entry name" value="PROTEASE M14 CARBOXYPEPTIDASE"/>
    <property type="match status" value="1"/>
</dbReference>
<dbReference type="Gene3D" id="2.60.40.1120">
    <property type="entry name" value="Carboxypeptidase-like, regulatory domain"/>
    <property type="match status" value="1"/>
</dbReference>
<evidence type="ECO:0000256" key="13">
    <source>
        <dbReference type="ARBA" id="ARBA00023180"/>
    </source>
</evidence>
<keyword evidence="11" id="KW-0482">Metalloprotease</keyword>
<evidence type="ECO:0000256" key="11">
    <source>
        <dbReference type="ARBA" id="ARBA00023049"/>
    </source>
</evidence>
<evidence type="ECO:0000256" key="7">
    <source>
        <dbReference type="ARBA" id="ARBA00022723"/>
    </source>
</evidence>
<dbReference type="Gene3D" id="2.60.120.260">
    <property type="entry name" value="Galactose-binding domain-like"/>
    <property type="match status" value="1"/>
</dbReference>
<evidence type="ECO:0000313" key="18">
    <source>
        <dbReference type="Ensembl" id="ENSCHIP00010013833.1"/>
    </source>
</evidence>
<dbReference type="Pfam" id="PF00754">
    <property type="entry name" value="F5_F8_type_C"/>
    <property type="match status" value="1"/>
</dbReference>
<feature type="compositionally biased region" description="Low complexity" evidence="15">
    <location>
        <begin position="621"/>
        <end position="638"/>
    </location>
</feature>
<keyword evidence="7" id="KW-0479">Metal-binding</keyword>
<dbReference type="GO" id="GO:0005615">
    <property type="term" value="C:extracellular space"/>
    <property type="evidence" value="ECO:0007669"/>
    <property type="project" value="TreeGrafter"/>
</dbReference>
<protein>
    <recommendedName>
        <fullName evidence="19">F5/8 type C domain-containing protein</fullName>
    </recommendedName>
</protein>
<feature type="compositionally biased region" description="Polar residues" evidence="15">
    <location>
        <begin position="603"/>
        <end position="612"/>
    </location>
</feature>
<dbReference type="SUPFAM" id="SSF49464">
    <property type="entry name" value="Carboxypeptidase regulatory domain-like"/>
    <property type="match status" value="1"/>
</dbReference>
<keyword evidence="8" id="KW-0732">Signal</keyword>
<evidence type="ECO:0008006" key="19">
    <source>
        <dbReference type="Google" id="ProtNLM"/>
    </source>
</evidence>
<keyword evidence="5" id="KW-0121">Carboxypeptidase</keyword>
<evidence type="ECO:0000256" key="9">
    <source>
        <dbReference type="ARBA" id="ARBA00022801"/>
    </source>
</evidence>
<reference evidence="18" key="2">
    <citation type="submission" date="2025-08" db="UniProtKB">
        <authorList>
            <consortium name="Ensembl"/>
        </authorList>
    </citation>
    <scope>IDENTIFICATION</scope>
</reference>
<evidence type="ECO:0000256" key="2">
    <source>
        <dbReference type="ARBA" id="ARBA00004613"/>
    </source>
</evidence>
<evidence type="ECO:0000256" key="5">
    <source>
        <dbReference type="ARBA" id="ARBA00022645"/>
    </source>
</evidence>
<dbReference type="SUPFAM" id="SSF53187">
    <property type="entry name" value="Zn-dependent exopeptidases"/>
    <property type="match status" value="1"/>
</dbReference>
<feature type="active site" description="Proton donor/acceptor" evidence="14">
    <location>
        <position position="514"/>
    </location>
</feature>
<dbReference type="PRINTS" id="PR00765">
    <property type="entry name" value="CRBOXYPTASEA"/>
</dbReference>
<dbReference type="PANTHER" id="PTHR11532:SF43">
    <property type="entry name" value="CARBOXYPEPTIDASE X1-RELATED"/>
    <property type="match status" value="1"/>
</dbReference>
<evidence type="ECO:0000256" key="3">
    <source>
        <dbReference type="ARBA" id="ARBA00005988"/>
    </source>
</evidence>
<keyword evidence="4" id="KW-0964">Secreted</keyword>
<dbReference type="InterPro" id="IPR057247">
    <property type="entry name" value="CARBOXYPEPT_ZN_2"/>
</dbReference>
<dbReference type="FunFam" id="2.60.120.260:FF:000035">
    <property type="entry name" value="probable carboxypeptidase X1 isoform X2"/>
    <property type="match status" value="1"/>
</dbReference>
<dbReference type="GO" id="GO:0004181">
    <property type="term" value="F:metallocarboxypeptidase activity"/>
    <property type="evidence" value="ECO:0007669"/>
    <property type="project" value="InterPro"/>
</dbReference>
<dbReference type="GO" id="GO:0006508">
    <property type="term" value="P:proteolysis"/>
    <property type="evidence" value="ECO:0007669"/>
    <property type="project" value="UniProtKB-KW"/>
</dbReference>
<dbReference type="AlphaFoldDB" id="A0A8C2P2K1"/>
<keyword evidence="13" id="KW-0325">Glycoprotein</keyword>
<dbReference type="InterPro" id="IPR050753">
    <property type="entry name" value="Peptidase_M14_domain"/>
</dbReference>
<evidence type="ECO:0000256" key="8">
    <source>
        <dbReference type="ARBA" id="ARBA00022729"/>
    </source>
</evidence>